<dbReference type="Pfam" id="PF02518">
    <property type="entry name" value="HATPase_c"/>
    <property type="match status" value="1"/>
</dbReference>
<evidence type="ECO:0000256" key="2">
    <source>
        <dbReference type="ARBA" id="ARBA00012438"/>
    </source>
</evidence>
<comment type="catalytic activity">
    <reaction evidence="1">
        <text>ATP + protein L-histidine = ADP + protein N-phospho-L-histidine.</text>
        <dbReference type="EC" id="2.7.13.3"/>
    </reaction>
</comment>
<keyword evidence="6" id="KW-1185">Reference proteome</keyword>
<protein>
    <recommendedName>
        <fullName evidence="2">histidine kinase</fullName>
        <ecNumber evidence="2">2.7.13.3</ecNumber>
    </recommendedName>
</protein>
<dbReference type="InterPro" id="IPR003594">
    <property type="entry name" value="HATPase_dom"/>
</dbReference>
<dbReference type="InterPro" id="IPR005467">
    <property type="entry name" value="His_kinase_dom"/>
</dbReference>
<feature type="domain" description="Histidine kinase" evidence="4">
    <location>
        <begin position="1"/>
        <end position="200"/>
    </location>
</feature>
<sequence>MMEGTELGPEQKRLLQTSTLCQRQLRKILDDSDLHTIIDGYVDLEMMEFTLHEVLIASISQVTGKSNGKGIRIVNDTAEEIMFETLYGDSVRLQQVLADFLLISVNFTPQGGQLVVVANLTKDQLGQSVHLAHLELRIMHAGGGVPEALLNQMFGSDEEASEEGISLLISRKLVKLMNGDIRYLREAGRSTFIVTVELAAAKGPDSRT</sequence>
<accession>A0A9W7LIC4</accession>
<organism evidence="5 6">
    <name type="scientific">Hibiscus trionum</name>
    <name type="common">Flower of an hour</name>
    <dbReference type="NCBI Taxonomy" id="183268"/>
    <lineage>
        <taxon>Eukaryota</taxon>
        <taxon>Viridiplantae</taxon>
        <taxon>Streptophyta</taxon>
        <taxon>Embryophyta</taxon>
        <taxon>Tracheophyta</taxon>
        <taxon>Spermatophyta</taxon>
        <taxon>Magnoliopsida</taxon>
        <taxon>eudicotyledons</taxon>
        <taxon>Gunneridae</taxon>
        <taxon>Pentapetalae</taxon>
        <taxon>rosids</taxon>
        <taxon>malvids</taxon>
        <taxon>Malvales</taxon>
        <taxon>Malvaceae</taxon>
        <taxon>Malvoideae</taxon>
        <taxon>Hibiscus</taxon>
    </lineage>
</organism>
<keyword evidence="3" id="KW-0597">Phosphoprotein</keyword>
<dbReference type="EC" id="2.7.13.3" evidence="2"/>
<comment type="caution">
    <text evidence="5">The sequence shown here is derived from an EMBL/GenBank/DDBJ whole genome shotgun (WGS) entry which is preliminary data.</text>
</comment>
<dbReference type="SUPFAM" id="SSF55874">
    <property type="entry name" value="ATPase domain of HSP90 chaperone/DNA topoisomerase II/histidine kinase"/>
    <property type="match status" value="1"/>
</dbReference>
<name>A0A9W7LIC4_HIBTR</name>
<dbReference type="InterPro" id="IPR050956">
    <property type="entry name" value="2C_system_His_kinase"/>
</dbReference>
<reference evidence="5" key="1">
    <citation type="submission" date="2023-05" db="EMBL/GenBank/DDBJ databases">
        <title>Genome and transcriptome analyses reveal genes involved in the formation of fine ridges on petal epidermal cells in Hibiscus trionum.</title>
        <authorList>
            <person name="Koshimizu S."/>
            <person name="Masuda S."/>
            <person name="Ishii T."/>
            <person name="Shirasu K."/>
            <person name="Hoshino A."/>
            <person name="Arita M."/>
        </authorList>
    </citation>
    <scope>NUCLEOTIDE SEQUENCE</scope>
    <source>
        <strain evidence="5">Hamamatsu line</strain>
    </source>
</reference>
<dbReference type="OrthoDB" id="2015534at2759"/>
<dbReference type="AlphaFoldDB" id="A0A9W7LIC4"/>
<dbReference type="SMART" id="SM00387">
    <property type="entry name" value="HATPase_c"/>
    <property type="match status" value="1"/>
</dbReference>
<dbReference type="PANTHER" id="PTHR43719:SF46">
    <property type="entry name" value="PHYTOCHROME A"/>
    <property type="match status" value="1"/>
</dbReference>
<proteinExistence type="predicted"/>
<dbReference type="Gene3D" id="3.30.565.10">
    <property type="entry name" value="Histidine kinase-like ATPase, C-terminal domain"/>
    <property type="match status" value="1"/>
</dbReference>
<dbReference type="PANTHER" id="PTHR43719">
    <property type="entry name" value="TWO-COMPONENT HISTIDINE KINASE"/>
    <property type="match status" value="1"/>
</dbReference>
<dbReference type="PROSITE" id="PS50109">
    <property type="entry name" value="HIS_KIN"/>
    <property type="match status" value="1"/>
</dbReference>
<evidence type="ECO:0000313" key="5">
    <source>
        <dbReference type="EMBL" id="GMI65316.1"/>
    </source>
</evidence>
<dbReference type="InterPro" id="IPR036890">
    <property type="entry name" value="HATPase_C_sf"/>
</dbReference>
<dbReference type="GO" id="GO:0004673">
    <property type="term" value="F:protein histidine kinase activity"/>
    <property type="evidence" value="ECO:0007669"/>
    <property type="project" value="UniProtKB-EC"/>
</dbReference>
<dbReference type="GO" id="GO:0005634">
    <property type="term" value="C:nucleus"/>
    <property type="evidence" value="ECO:0007669"/>
    <property type="project" value="TreeGrafter"/>
</dbReference>
<evidence type="ECO:0000313" key="6">
    <source>
        <dbReference type="Proteomes" id="UP001165190"/>
    </source>
</evidence>
<evidence type="ECO:0000256" key="1">
    <source>
        <dbReference type="ARBA" id="ARBA00000085"/>
    </source>
</evidence>
<dbReference type="EMBL" id="BSYR01000003">
    <property type="protein sequence ID" value="GMI65316.1"/>
    <property type="molecule type" value="Genomic_DNA"/>
</dbReference>
<evidence type="ECO:0000259" key="4">
    <source>
        <dbReference type="PROSITE" id="PS50109"/>
    </source>
</evidence>
<gene>
    <name evidence="5" type="ORF">HRI_000200900</name>
</gene>
<evidence type="ECO:0000256" key="3">
    <source>
        <dbReference type="ARBA" id="ARBA00022553"/>
    </source>
</evidence>
<dbReference type="Proteomes" id="UP001165190">
    <property type="component" value="Unassembled WGS sequence"/>
</dbReference>